<dbReference type="Pfam" id="PF00743">
    <property type="entry name" value="FMO-like"/>
    <property type="match status" value="1"/>
</dbReference>
<accession>A0A370U510</accession>
<dbReference type="PANTHER" id="PTHR23023">
    <property type="entry name" value="DIMETHYLANILINE MONOOXYGENASE"/>
    <property type="match status" value="1"/>
</dbReference>
<evidence type="ECO:0000313" key="7">
    <source>
        <dbReference type="Proteomes" id="UP000254326"/>
    </source>
</evidence>
<dbReference type="GO" id="GO:0050660">
    <property type="term" value="F:flavin adenine dinucleotide binding"/>
    <property type="evidence" value="ECO:0007669"/>
    <property type="project" value="InterPro"/>
</dbReference>
<gene>
    <name evidence="6" type="ORF">DN730_17450</name>
</gene>
<dbReference type="AlphaFoldDB" id="A0A370U510"/>
<keyword evidence="5" id="KW-0560">Oxidoreductase</keyword>
<dbReference type="PIRSF" id="PIRSF000332">
    <property type="entry name" value="FMO"/>
    <property type="match status" value="1"/>
</dbReference>
<evidence type="ECO:0000256" key="3">
    <source>
        <dbReference type="ARBA" id="ARBA00022827"/>
    </source>
</evidence>
<dbReference type="InterPro" id="IPR020946">
    <property type="entry name" value="Flavin_mOase-like"/>
</dbReference>
<dbReference type="PRINTS" id="PR00370">
    <property type="entry name" value="FMOXYGENASE"/>
</dbReference>
<keyword evidence="2" id="KW-0285">Flavoprotein</keyword>
<comment type="caution">
    <text evidence="6">The sequence shown here is derived from an EMBL/GenBank/DDBJ whole genome shotgun (WGS) entry which is preliminary data.</text>
</comment>
<proteinExistence type="inferred from homology"/>
<dbReference type="InterPro" id="IPR050346">
    <property type="entry name" value="FMO-like"/>
</dbReference>
<protein>
    <submittedName>
        <fullName evidence="6">NAD(P)/FAD-dependent oxidoreductase</fullName>
    </submittedName>
</protein>
<evidence type="ECO:0000256" key="4">
    <source>
        <dbReference type="ARBA" id="ARBA00022857"/>
    </source>
</evidence>
<keyword evidence="4" id="KW-0521">NADP</keyword>
<evidence type="ECO:0000256" key="1">
    <source>
        <dbReference type="ARBA" id="ARBA00009183"/>
    </source>
</evidence>
<dbReference type="InterPro" id="IPR000960">
    <property type="entry name" value="Flavin_mOase"/>
</dbReference>
<evidence type="ECO:0000256" key="2">
    <source>
        <dbReference type="ARBA" id="ARBA00022630"/>
    </source>
</evidence>
<evidence type="ECO:0000256" key="5">
    <source>
        <dbReference type="ARBA" id="ARBA00023002"/>
    </source>
</evidence>
<dbReference type="RefSeq" id="WP_115469421.1">
    <property type="nucleotide sequence ID" value="NZ_QKRA01000013.1"/>
</dbReference>
<dbReference type="GO" id="GO:0050661">
    <property type="term" value="F:NADP binding"/>
    <property type="evidence" value="ECO:0007669"/>
    <property type="project" value="InterPro"/>
</dbReference>
<dbReference type="SUPFAM" id="SSF51905">
    <property type="entry name" value="FAD/NAD(P)-binding domain"/>
    <property type="match status" value="2"/>
</dbReference>
<sequence>MESVAIIGGGPSGIAAARYLKSQGFAPVIYESHSDVGGQWACNNPNSGVWPQMRTNTARMVTRFSDLDHKDGIALFPKNTEIQQYLKDYLSTFELDSVLQTQTRLTSLSRVEGVWHLELDHDGEVQHKTFDKVVIATGAYNTPDIPKIEGLAEFSGDCGVIHAFNYDDPERYRGKKVLVAGGNISSLEIASDLAMLGTESVTTTMRRQRYVMPKLITGTPTECYAFTRSAALWQEQATPEEWAAETREFILKYSGNPAWYGAPEPDEDVLVAGTTGSQHFLHLIAENRITCKPWIEKVEGRVVHFTDGSQADFDGIIFGTGYTLNLPFLSDELRQQLDVTNKHITLANHTFHPDVPNLAFMGLWGQIGPYLPVLEQQARYLAYSWSGLIPLDEDTLRTACNDSVNLKGKDLYQHMQTIKFARLNGSDPEGKVPEDVATLIHHHPVTALTFKLVGPDAIPDAYEQLQQESMRFGLKPTSLR</sequence>
<evidence type="ECO:0000313" key="6">
    <source>
        <dbReference type="EMBL" id="RDL42847.1"/>
    </source>
</evidence>
<dbReference type="EMBL" id="QKRA01000013">
    <property type="protein sequence ID" value="RDL42847.1"/>
    <property type="molecule type" value="Genomic_DNA"/>
</dbReference>
<reference evidence="6 7" key="1">
    <citation type="submission" date="2018-06" db="EMBL/GenBank/DDBJ databases">
        <title>Marinomonas sp. YLB-05 draft genome sequence.</title>
        <authorList>
            <person name="Yu L."/>
            <person name="Tang X."/>
        </authorList>
    </citation>
    <scope>NUCLEOTIDE SEQUENCE [LARGE SCALE GENOMIC DNA]</scope>
    <source>
        <strain evidence="6 7">YLB-05</strain>
    </source>
</reference>
<dbReference type="GO" id="GO:0004499">
    <property type="term" value="F:N,N-dimethylaniline monooxygenase activity"/>
    <property type="evidence" value="ECO:0007669"/>
    <property type="project" value="InterPro"/>
</dbReference>
<keyword evidence="3" id="KW-0274">FAD</keyword>
<comment type="similarity">
    <text evidence="1">Belongs to the FMO family.</text>
</comment>
<dbReference type="InterPro" id="IPR036188">
    <property type="entry name" value="FAD/NAD-bd_sf"/>
</dbReference>
<dbReference type="Proteomes" id="UP000254326">
    <property type="component" value="Unassembled WGS sequence"/>
</dbReference>
<dbReference type="OrthoDB" id="9790219at2"/>
<keyword evidence="7" id="KW-1185">Reference proteome</keyword>
<dbReference type="Gene3D" id="3.50.50.60">
    <property type="entry name" value="FAD/NAD(P)-binding domain"/>
    <property type="match status" value="1"/>
</dbReference>
<name>A0A370U510_9GAMM</name>
<organism evidence="6 7">
    <name type="scientific">Marinomonas piezotolerans</name>
    <dbReference type="NCBI Taxonomy" id="2213058"/>
    <lineage>
        <taxon>Bacteria</taxon>
        <taxon>Pseudomonadati</taxon>
        <taxon>Pseudomonadota</taxon>
        <taxon>Gammaproteobacteria</taxon>
        <taxon>Oceanospirillales</taxon>
        <taxon>Oceanospirillaceae</taxon>
        <taxon>Marinomonas</taxon>
    </lineage>
</organism>